<name>D5WL71_PARAM</name>
<keyword evidence="3" id="KW-0732">Signal</keyword>
<dbReference type="EMBL" id="CP002015">
    <property type="protein sequence ID" value="ADG19967.1"/>
    <property type="molecule type" value="Genomic_DNA"/>
</dbReference>
<dbReference type="Proteomes" id="UP000002190">
    <property type="component" value="Chromosome 3"/>
</dbReference>
<dbReference type="STRING" id="640511.BC1002_6101"/>
<dbReference type="PANTHER" id="PTHR12338:SF8">
    <property type="entry name" value="HEME_HEMOPEXIN-BINDING PROTEIN"/>
    <property type="match status" value="1"/>
</dbReference>
<evidence type="ECO:0000313" key="5">
    <source>
        <dbReference type="EMBL" id="ADG19967.1"/>
    </source>
</evidence>
<dbReference type="GO" id="GO:0005576">
    <property type="term" value="C:extracellular region"/>
    <property type="evidence" value="ECO:0007669"/>
    <property type="project" value="UniProtKB-SubCell"/>
</dbReference>
<evidence type="ECO:0000256" key="1">
    <source>
        <dbReference type="ARBA" id="ARBA00004613"/>
    </source>
</evidence>
<dbReference type="eggNOG" id="COG3210">
    <property type="taxonomic scope" value="Bacteria"/>
</dbReference>
<accession>D5WL71</accession>
<comment type="subcellular location">
    <subcellularLocation>
        <location evidence="1">Secreted</location>
    </subcellularLocation>
</comment>
<dbReference type="InterPro" id="IPR008638">
    <property type="entry name" value="FhaB/CdiA-like_TPS"/>
</dbReference>
<dbReference type="HOGENOM" id="CLU_342795_0_0_4"/>
<protein>
    <submittedName>
        <fullName evidence="5">Filamentous hemagglutinin family outer membrane protein</fullName>
    </submittedName>
</protein>
<dbReference type="AlphaFoldDB" id="D5WL71"/>
<evidence type="ECO:0000256" key="3">
    <source>
        <dbReference type="ARBA" id="ARBA00022729"/>
    </source>
</evidence>
<sequence>MAFASAEGGHMTPLSLSRPTLRARYRRHPSQHISSLIAVFLAGLSLPHVASAGGVLPQGGHYVAGTGTIAGQGNAITVTQPNSTRGVIDWNSFSIGKCNTVTFDNGSGATLNRVTAGAPSAILGSLKATGSVYLINPQGIVVGRSGTVATGGRFVASTLDLPNTAFINGGTLTLAGTSNGNVLNLGKISSSGGDVFLIARDVVINAGSVSAPNGTAEFVTGQQVALLDSSGSRQVFVQMGSKGTVIDRGATQAAQINLEAADGNIYALAGGGSRVRATGTAMRDGHVWLVADTGHVTQRGTIAATNVDGSGGTVDTLANTLSFAHDAAVQAGRWNVSTPAFTIDRATAHAFMRSLDAGTSVDATATGTNGATGDMNVASNLRWKGPASLSLVAAHNLTIASGTTLSNSGSGNLSLRADGAGIDNSGSVANQGKIDWSGSTGLVSAFYDMNGSYSPGTIVANSAWTAAPYSGLVTQVTAYKLVNSLTDLQNVSLDLSGNYALGKDIDASATNLTSSSSGGVDFIPLGNAATPFSGQFDGMGHVIDRFGENDTYSPSRTLSLGLFGVIGTAGVVRNVGMTNSALFALNDDVIDNGSLTYTYGVLAGRNLGLITYTYTTGGRGSPHYGGAPVGGLVGTNDGLIERSWSSVSVGDAGIAGGLVGINSGRIVQSFATGNVEGGVRIFPGGLVGANSGTVSQSYATGEALGDLSAGGLVYANSGVIEQSFATGLVRGFCCTPPGTPISFGGIAADNSAATATIATNVYWDAQTTNQTVSAGSGAQLPTSNGLTTAQMGNPASFDASWDFSPTGAWIMPAGATHPILRWQPGQ</sequence>
<dbReference type="SMART" id="SM00912">
    <property type="entry name" value="Haemagg_act"/>
    <property type="match status" value="1"/>
</dbReference>
<proteinExistence type="predicted"/>
<gene>
    <name evidence="5" type="ordered locus">BC1002_6101</name>
</gene>
<reference evidence="5 6" key="2">
    <citation type="journal article" date="2012" name="J. Bacteriol.">
        <title>Genome Sequences of Burkholderia sp. Strains CCGE1002 and H160, Isolated from Legume Nodules in Mexico and Brazil.</title>
        <authorList>
            <person name="Ormeno-Orrillo E."/>
            <person name="Rogel M.A."/>
            <person name="Chueire L.M."/>
            <person name="Tiedje J.M."/>
            <person name="Martinez-Romero E."/>
            <person name="Hungria M."/>
        </authorList>
    </citation>
    <scope>NUCLEOTIDE SEQUENCE [LARGE SCALE GENOMIC DNA]</scope>
    <source>
        <strain evidence="5 6">CCGE1002</strain>
    </source>
</reference>
<organism evidence="5 6">
    <name type="scientific">Paraburkholderia atlantica</name>
    <dbReference type="NCBI Taxonomy" id="2654982"/>
    <lineage>
        <taxon>Bacteria</taxon>
        <taxon>Pseudomonadati</taxon>
        <taxon>Pseudomonadota</taxon>
        <taxon>Betaproteobacteria</taxon>
        <taxon>Burkholderiales</taxon>
        <taxon>Burkholderiaceae</taxon>
        <taxon>Paraburkholderia</taxon>
    </lineage>
</organism>
<dbReference type="Pfam" id="PF05860">
    <property type="entry name" value="TPS"/>
    <property type="match status" value="1"/>
</dbReference>
<dbReference type="Gene3D" id="2.160.20.110">
    <property type="match status" value="1"/>
</dbReference>
<dbReference type="InterPro" id="IPR011050">
    <property type="entry name" value="Pectin_lyase_fold/virulence"/>
</dbReference>
<evidence type="ECO:0000259" key="4">
    <source>
        <dbReference type="SMART" id="SM00912"/>
    </source>
</evidence>
<dbReference type="InterPro" id="IPR050909">
    <property type="entry name" value="Bact_Autotransporter_VF"/>
</dbReference>
<reference evidence="6" key="1">
    <citation type="submission" date="2010-04" db="EMBL/GenBank/DDBJ databases">
        <title>Complete sequence of chromosome 3 of Burkholderia sp. CCGE1002.</title>
        <authorList>
            <consortium name="US DOE Joint Genome Institute"/>
            <person name="Lucas S."/>
            <person name="Copeland A."/>
            <person name="Lapidus A."/>
            <person name="Cheng J.-F."/>
            <person name="Bruce D."/>
            <person name="Goodwin L."/>
            <person name="Pitluck S."/>
            <person name="Chertkov O."/>
            <person name="Detter J.C."/>
            <person name="Han C."/>
            <person name="Tapia R."/>
            <person name="Land M."/>
            <person name="Hauser L."/>
            <person name="Kyrpides N."/>
            <person name="Ovchinnikova G."/>
            <person name="Martinez-Romero E."/>
            <person name="Hernandez M.A.R."/>
            <person name="Tiedje J.M."/>
            <person name="Woyke T."/>
        </authorList>
    </citation>
    <scope>NUCLEOTIDE SEQUENCE [LARGE SCALE GENOMIC DNA]</scope>
    <source>
        <strain evidence="6">CCGE1002</strain>
    </source>
</reference>
<dbReference type="KEGG" id="bge:BC1002_6101"/>
<dbReference type="Gene3D" id="2.160.20.10">
    <property type="entry name" value="Single-stranded right-handed beta-helix, Pectin lyase-like"/>
    <property type="match status" value="1"/>
</dbReference>
<dbReference type="NCBIfam" id="TIGR01901">
    <property type="entry name" value="adhes_NPXG"/>
    <property type="match status" value="1"/>
</dbReference>
<keyword evidence="2" id="KW-0964">Secreted</keyword>
<dbReference type="PANTHER" id="PTHR12338">
    <property type="entry name" value="AUTOTRANSPORTER"/>
    <property type="match status" value="1"/>
</dbReference>
<evidence type="ECO:0000313" key="6">
    <source>
        <dbReference type="Proteomes" id="UP000002190"/>
    </source>
</evidence>
<dbReference type="SUPFAM" id="SSF51126">
    <property type="entry name" value="Pectin lyase-like"/>
    <property type="match status" value="1"/>
</dbReference>
<evidence type="ECO:0000256" key="2">
    <source>
        <dbReference type="ARBA" id="ARBA00022525"/>
    </source>
</evidence>
<feature type="domain" description="Filamentous haemagglutinin FhaB/tRNA nuclease CdiA-like TPS" evidence="4">
    <location>
        <begin position="53"/>
        <end position="165"/>
    </location>
</feature>
<dbReference type="InterPro" id="IPR012334">
    <property type="entry name" value="Pectin_lyas_fold"/>
</dbReference>